<dbReference type="STRING" id="150374.A0A0M9VVX9"/>
<feature type="region of interest" description="Disordered" evidence="1">
    <location>
        <begin position="1"/>
        <end position="53"/>
    </location>
</feature>
<sequence>MDPGHTPSIHKRSSSPSPDARVPKRPRQSAQQPPFIEHSFEHSATASGEDGGFSHLLMGHDELFGAGEHGLTLPDGSAFFYARAQAQAQAQATEPDNIASSRQHREVAVDPLLLGHSSEEASQGTAPNIADDGVPADRVPADRVPDNTTAANMAAANMPGIMLDGPALEFVIDESLFLQPDITFGGVETSSVGLGIPPSIPDDEFARRIDAMRAELAQQAASLPLLPESQVSALPPKPNPPAYHAVPKDASPAERERLTELNNNIALQEQTLDKMRNNQAAKKSRQTRVEALENTTAMLHESVVEARWLRLKVLALGGDLGDWDAVPRDVRDGIATRIAERVRDVKEAADREKKRAERERRTLDNRQRKRRLQAEAAGGAVAAADEEAGLSTSTAAGSIIKKETSVKAEEGEGDGYENGETQGGDEPEDTNNNNNDNDDNDDDNIYDGHV</sequence>
<keyword evidence="3" id="KW-1185">Reference proteome</keyword>
<dbReference type="AlphaFoldDB" id="A0A0M9VVX9"/>
<protein>
    <recommendedName>
        <fullName evidence="4">BZIP domain-containing protein</fullName>
    </recommendedName>
</protein>
<dbReference type="Proteomes" id="UP000053831">
    <property type="component" value="Unassembled WGS sequence"/>
</dbReference>
<evidence type="ECO:0000256" key="1">
    <source>
        <dbReference type="SAM" id="MobiDB-lite"/>
    </source>
</evidence>
<gene>
    <name evidence="2" type="ORF">ESCO_005206</name>
</gene>
<dbReference type="CDD" id="cd14686">
    <property type="entry name" value="bZIP"/>
    <property type="match status" value="1"/>
</dbReference>
<name>A0A0M9VVX9_ESCWE</name>
<feature type="compositionally biased region" description="Basic and acidic residues" evidence="1">
    <location>
        <begin position="343"/>
        <end position="366"/>
    </location>
</feature>
<comment type="caution">
    <text evidence="2">The sequence shown here is derived from an EMBL/GenBank/DDBJ whole genome shotgun (WGS) entry which is preliminary data.</text>
</comment>
<accession>A0A0M9VVX9</accession>
<feature type="compositionally biased region" description="Basic and acidic residues" evidence="1">
    <location>
        <begin position="400"/>
        <end position="410"/>
    </location>
</feature>
<feature type="compositionally biased region" description="Low complexity" evidence="1">
    <location>
        <begin position="374"/>
        <end position="383"/>
    </location>
</feature>
<organism evidence="2 3">
    <name type="scientific">Escovopsis weberi</name>
    <dbReference type="NCBI Taxonomy" id="150374"/>
    <lineage>
        <taxon>Eukaryota</taxon>
        <taxon>Fungi</taxon>
        <taxon>Dikarya</taxon>
        <taxon>Ascomycota</taxon>
        <taxon>Pezizomycotina</taxon>
        <taxon>Sordariomycetes</taxon>
        <taxon>Hypocreomycetidae</taxon>
        <taxon>Hypocreales</taxon>
        <taxon>Hypocreaceae</taxon>
        <taxon>Escovopsis</taxon>
    </lineage>
</organism>
<dbReference type="EMBL" id="LGSR01000008">
    <property type="protein sequence ID" value="KOS21473.1"/>
    <property type="molecule type" value="Genomic_DNA"/>
</dbReference>
<reference evidence="2 3" key="1">
    <citation type="submission" date="2015-07" db="EMBL/GenBank/DDBJ databases">
        <title>The genome of the fungus Escovopsis weberi, a specialized disease agent of ant agriculture.</title>
        <authorList>
            <person name="de Man T.J."/>
            <person name="Stajich J.E."/>
            <person name="Kubicek C.P."/>
            <person name="Chenthamara K."/>
            <person name="Atanasova L."/>
            <person name="Druzhinina I.S."/>
            <person name="Birnbaum S."/>
            <person name="Barribeau S.M."/>
            <person name="Teiling C."/>
            <person name="Suen G."/>
            <person name="Currie C."/>
            <person name="Gerardo N.M."/>
        </authorList>
    </citation>
    <scope>NUCLEOTIDE SEQUENCE [LARGE SCALE GENOMIC DNA]</scope>
</reference>
<evidence type="ECO:0000313" key="3">
    <source>
        <dbReference type="Proteomes" id="UP000053831"/>
    </source>
</evidence>
<dbReference type="OrthoDB" id="4847496at2759"/>
<feature type="compositionally biased region" description="Acidic residues" evidence="1">
    <location>
        <begin position="436"/>
        <end position="450"/>
    </location>
</feature>
<evidence type="ECO:0008006" key="4">
    <source>
        <dbReference type="Google" id="ProtNLM"/>
    </source>
</evidence>
<proteinExistence type="predicted"/>
<evidence type="ECO:0000313" key="2">
    <source>
        <dbReference type="EMBL" id="KOS21473.1"/>
    </source>
</evidence>
<feature type="compositionally biased region" description="Acidic residues" evidence="1">
    <location>
        <begin position="411"/>
        <end position="429"/>
    </location>
</feature>
<feature type="region of interest" description="Disordered" evidence="1">
    <location>
        <begin position="343"/>
        <end position="450"/>
    </location>
</feature>